<reference evidence="5" key="3">
    <citation type="submission" date="2023-08" db="EMBL/GenBank/DDBJ databases">
        <authorList>
            <person name="Sun Q."/>
            <person name="Ohkuma M."/>
        </authorList>
    </citation>
    <scope>NUCLEOTIDE SEQUENCE</scope>
    <source>
        <strain evidence="5">JCM 4205</strain>
    </source>
</reference>
<evidence type="ECO:0000313" key="8">
    <source>
        <dbReference type="Proteomes" id="UP000642014"/>
    </source>
</evidence>
<dbReference type="InterPro" id="IPR001387">
    <property type="entry name" value="Cro/C1-type_HTH"/>
</dbReference>
<gene>
    <name evidence="6" type="ORF">CP977_14625</name>
    <name evidence="5" type="ORF">GCM10010497_46390</name>
</gene>
<dbReference type="PANTHER" id="PTHR46797">
    <property type="entry name" value="HTH-TYPE TRANSCRIPTIONAL REGULATOR"/>
    <property type="match status" value="1"/>
</dbReference>
<dbReference type="EMBL" id="CP023693">
    <property type="protein sequence ID" value="QEV33245.1"/>
    <property type="molecule type" value="Genomic_DNA"/>
</dbReference>
<dbReference type="RefSeq" id="WP_063915172.1">
    <property type="nucleotide sequence ID" value="NZ_BMSJ01000009.1"/>
</dbReference>
<keyword evidence="3" id="KW-0804">Transcription</keyword>
<evidence type="ECO:0000313" key="7">
    <source>
        <dbReference type="Proteomes" id="UP000326029"/>
    </source>
</evidence>
<name>A0AAV4KNG8_9ACTN</name>
<dbReference type="SMART" id="SM00530">
    <property type="entry name" value="HTH_XRE"/>
    <property type="match status" value="1"/>
</dbReference>
<sequence>MVDQPHFGRRLRMLRQERGLSQAQLADGAMSPGYLSRLESGARPPTPKVVAQLAERLGVAESAFAAPSAADREPVEDLVKAVTAESGAAHVGELLDRVGAERTGLGAPLRWLALWARARIRRDDTPDEDLLAQGEELLRIAEESGIPELRARSLVLVSRLHRSLGDVKAAHDLAAAAYAVAIEHELPQADAVRALMVLISTEAESSRLPDALKHVADLELLSRDTSRPLRVEALWTAAGVYVRHGNHTAAEARLAEAVELGSSRDDLVLWMRLRFAAASLRLQMHPCRLEGARQALDEAEPAVALVGTARQRLEFRTIRAHAHFHAGEIGAARALCEEIGAEARGLEFRDRVRFDVLAQLIEIRSGHVDAGVRAIETLARKAHETGHMDLAAEIWKNLAETLALVRSA</sequence>
<dbReference type="GO" id="GO:0003700">
    <property type="term" value="F:DNA-binding transcription factor activity"/>
    <property type="evidence" value="ECO:0007669"/>
    <property type="project" value="TreeGrafter"/>
</dbReference>
<dbReference type="AlphaFoldDB" id="A0AAV4KNG8"/>
<organism evidence="5 8">
    <name type="scientific">Streptomyces cinereoruber</name>
    <dbReference type="NCBI Taxonomy" id="67260"/>
    <lineage>
        <taxon>Bacteria</taxon>
        <taxon>Bacillati</taxon>
        <taxon>Actinomycetota</taxon>
        <taxon>Actinomycetes</taxon>
        <taxon>Kitasatosporales</taxon>
        <taxon>Streptomycetaceae</taxon>
        <taxon>Streptomyces</taxon>
    </lineage>
</organism>
<dbReference type="Pfam" id="PF13560">
    <property type="entry name" value="HTH_31"/>
    <property type="match status" value="1"/>
</dbReference>
<dbReference type="Proteomes" id="UP000326029">
    <property type="component" value="Chromosome"/>
</dbReference>
<dbReference type="PANTHER" id="PTHR46797:SF23">
    <property type="entry name" value="HTH-TYPE TRANSCRIPTIONAL REGULATOR SUTR"/>
    <property type="match status" value="1"/>
</dbReference>
<evidence type="ECO:0000259" key="4">
    <source>
        <dbReference type="PROSITE" id="PS50943"/>
    </source>
</evidence>
<dbReference type="GeneID" id="95455006"/>
<evidence type="ECO:0000256" key="1">
    <source>
        <dbReference type="ARBA" id="ARBA00023015"/>
    </source>
</evidence>
<reference evidence="6 7" key="2">
    <citation type="submission" date="2017-09" db="EMBL/GenBank/DDBJ databases">
        <authorList>
            <person name="Lee N."/>
            <person name="Cho B.-K."/>
        </authorList>
    </citation>
    <scope>NUCLEOTIDE SEQUENCE [LARGE SCALE GENOMIC DNA]</scope>
    <source>
        <strain evidence="6 7">ATCC 19740</strain>
    </source>
</reference>
<evidence type="ECO:0000256" key="2">
    <source>
        <dbReference type="ARBA" id="ARBA00023125"/>
    </source>
</evidence>
<protein>
    <submittedName>
        <fullName evidence="6">XRE family transcriptional regulator</fullName>
    </submittedName>
</protein>
<evidence type="ECO:0000313" key="6">
    <source>
        <dbReference type="EMBL" id="QEV33245.1"/>
    </source>
</evidence>
<dbReference type="GO" id="GO:0005829">
    <property type="term" value="C:cytosol"/>
    <property type="evidence" value="ECO:0007669"/>
    <property type="project" value="TreeGrafter"/>
</dbReference>
<dbReference type="InterPro" id="IPR050807">
    <property type="entry name" value="TransReg_Diox_bact_type"/>
</dbReference>
<evidence type="ECO:0000313" key="5">
    <source>
        <dbReference type="EMBL" id="GGR38182.1"/>
    </source>
</evidence>
<evidence type="ECO:0000256" key="3">
    <source>
        <dbReference type="ARBA" id="ARBA00023163"/>
    </source>
</evidence>
<reference evidence="5 8" key="1">
    <citation type="journal article" date="2014" name="Int. J. Syst. Evol. Microbiol.">
        <title>Complete genome sequence of Corynebacterium casei LMG S-19264T (=DSM 44701T), isolated from a smear-ripened cheese.</title>
        <authorList>
            <consortium name="US DOE Joint Genome Institute (JGI-PGF)"/>
            <person name="Walter F."/>
            <person name="Albersmeier A."/>
            <person name="Kalinowski J."/>
            <person name="Ruckert C."/>
        </authorList>
    </citation>
    <scope>NUCLEOTIDE SEQUENCE [LARGE SCALE GENOMIC DNA]</scope>
    <source>
        <strain evidence="5 8">JCM 4205</strain>
    </source>
</reference>
<keyword evidence="1" id="KW-0805">Transcription regulation</keyword>
<proteinExistence type="predicted"/>
<dbReference type="Gene3D" id="1.10.260.40">
    <property type="entry name" value="lambda repressor-like DNA-binding domains"/>
    <property type="match status" value="1"/>
</dbReference>
<dbReference type="CDD" id="cd00093">
    <property type="entry name" value="HTH_XRE"/>
    <property type="match status" value="1"/>
</dbReference>
<keyword evidence="7" id="KW-1185">Reference proteome</keyword>
<dbReference type="PROSITE" id="PS50943">
    <property type="entry name" value="HTH_CROC1"/>
    <property type="match status" value="1"/>
</dbReference>
<dbReference type="SUPFAM" id="SSF47413">
    <property type="entry name" value="lambda repressor-like DNA-binding domains"/>
    <property type="match status" value="1"/>
</dbReference>
<feature type="domain" description="HTH cro/C1-type" evidence="4">
    <location>
        <begin position="11"/>
        <end position="64"/>
    </location>
</feature>
<keyword evidence="2" id="KW-0238">DNA-binding</keyword>
<accession>A0AAV4KNG8</accession>
<dbReference type="InterPro" id="IPR010982">
    <property type="entry name" value="Lambda_DNA-bd_dom_sf"/>
</dbReference>
<dbReference type="EMBL" id="BMSJ01000009">
    <property type="protein sequence ID" value="GGR38182.1"/>
    <property type="molecule type" value="Genomic_DNA"/>
</dbReference>
<dbReference type="Proteomes" id="UP000642014">
    <property type="component" value="Unassembled WGS sequence"/>
</dbReference>
<dbReference type="GO" id="GO:0003677">
    <property type="term" value="F:DNA binding"/>
    <property type="evidence" value="ECO:0007669"/>
    <property type="project" value="UniProtKB-KW"/>
</dbReference>